<comment type="caution">
    <text evidence="2">The sequence shown here is derived from an EMBL/GenBank/DDBJ whole genome shotgun (WGS) entry which is preliminary data.</text>
</comment>
<sequence length="71" mass="7873">MDFSQDQTLSFEAVGPARSEGMLEISLERNSREKAQSLVSESAGHRSETALETAERRLASKALEKKRPSHV</sequence>
<feature type="compositionally biased region" description="Basic and acidic residues" evidence="1">
    <location>
        <begin position="43"/>
        <end position="52"/>
    </location>
</feature>
<dbReference type="Proteomes" id="UP001519460">
    <property type="component" value="Unassembled WGS sequence"/>
</dbReference>
<proteinExistence type="predicted"/>
<evidence type="ECO:0000256" key="1">
    <source>
        <dbReference type="SAM" id="MobiDB-lite"/>
    </source>
</evidence>
<dbReference type="AlphaFoldDB" id="A0ABD0KY07"/>
<organism evidence="2 3">
    <name type="scientific">Batillaria attramentaria</name>
    <dbReference type="NCBI Taxonomy" id="370345"/>
    <lineage>
        <taxon>Eukaryota</taxon>
        <taxon>Metazoa</taxon>
        <taxon>Spiralia</taxon>
        <taxon>Lophotrochozoa</taxon>
        <taxon>Mollusca</taxon>
        <taxon>Gastropoda</taxon>
        <taxon>Caenogastropoda</taxon>
        <taxon>Sorbeoconcha</taxon>
        <taxon>Cerithioidea</taxon>
        <taxon>Batillariidae</taxon>
        <taxon>Batillaria</taxon>
    </lineage>
</organism>
<name>A0ABD0KY07_9CAEN</name>
<protein>
    <submittedName>
        <fullName evidence="2">Uncharacterized protein</fullName>
    </submittedName>
</protein>
<keyword evidence="3" id="KW-1185">Reference proteome</keyword>
<gene>
    <name evidence="2" type="ORF">BaRGS_00016707</name>
</gene>
<reference evidence="2 3" key="1">
    <citation type="journal article" date="2023" name="Sci. Data">
        <title>Genome assembly of the Korean intertidal mud-creeper Batillaria attramentaria.</title>
        <authorList>
            <person name="Patra A.K."/>
            <person name="Ho P.T."/>
            <person name="Jun S."/>
            <person name="Lee S.J."/>
            <person name="Kim Y."/>
            <person name="Won Y.J."/>
        </authorList>
    </citation>
    <scope>NUCLEOTIDE SEQUENCE [LARGE SCALE GENOMIC DNA]</scope>
    <source>
        <strain evidence="2">Wonlab-2016</strain>
    </source>
</reference>
<feature type="region of interest" description="Disordered" evidence="1">
    <location>
        <begin position="28"/>
        <end position="52"/>
    </location>
</feature>
<evidence type="ECO:0000313" key="2">
    <source>
        <dbReference type="EMBL" id="KAK7492043.1"/>
    </source>
</evidence>
<accession>A0ABD0KY07</accession>
<evidence type="ECO:0000313" key="3">
    <source>
        <dbReference type="Proteomes" id="UP001519460"/>
    </source>
</evidence>
<dbReference type="EMBL" id="JACVVK020000107">
    <property type="protein sequence ID" value="KAK7492043.1"/>
    <property type="molecule type" value="Genomic_DNA"/>
</dbReference>